<accession>A0A6J4RVK9</accession>
<name>A0A6J4RVK9_9ACTN</name>
<dbReference type="AlphaFoldDB" id="A0A6J4RVK9"/>
<evidence type="ECO:0000313" key="1">
    <source>
        <dbReference type="EMBL" id="CAA9482818.1"/>
    </source>
</evidence>
<feature type="non-terminal residue" evidence="1">
    <location>
        <position position="1"/>
    </location>
</feature>
<reference evidence="1" key="1">
    <citation type="submission" date="2020-02" db="EMBL/GenBank/DDBJ databases">
        <authorList>
            <person name="Meier V. D."/>
        </authorList>
    </citation>
    <scope>NUCLEOTIDE SEQUENCE</scope>
    <source>
        <strain evidence="1">AVDCRST_MAG13</strain>
    </source>
</reference>
<sequence>LPISLRVVARDAAGLATTVTRRSRTAARARTRP</sequence>
<proteinExistence type="predicted"/>
<gene>
    <name evidence="1" type="ORF">AVDCRST_MAG13-1267</name>
</gene>
<organism evidence="1">
    <name type="scientific">uncultured Solirubrobacteraceae bacterium</name>
    <dbReference type="NCBI Taxonomy" id="1162706"/>
    <lineage>
        <taxon>Bacteria</taxon>
        <taxon>Bacillati</taxon>
        <taxon>Actinomycetota</taxon>
        <taxon>Thermoleophilia</taxon>
        <taxon>Solirubrobacterales</taxon>
        <taxon>Solirubrobacteraceae</taxon>
        <taxon>environmental samples</taxon>
    </lineage>
</organism>
<protein>
    <submittedName>
        <fullName evidence="1">Uncharacterized protein</fullName>
    </submittedName>
</protein>
<dbReference type="EMBL" id="CADCVO010000198">
    <property type="protein sequence ID" value="CAA9482818.1"/>
    <property type="molecule type" value="Genomic_DNA"/>
</dbReference>